<gene>
    <name evidence="4" type="ORF">WUBG_14559</name>
</gene>
<dbReference type="InterPro" id="IPR013894">
    <property type="entry name" value="RMI1_OB"/>
</dbReference>
<dbReference type="GO" id="GO:0031422">
    <property type="term" value="C:RecQ family helicase-topoisomerase III complex"/>
    <property type="evidence" value="ECO:0007669"/>
    <property type="project" value="TreeGrafter"/>
</dbReference>
<dbReference type="GO" id="GO:0000724">
    <property type="term" value="P:double-strand break repair via homologous recombination"/>
    <property type="evidence" value="ECO:0007669"/>
    <property type="project" value="TreeGrafter"/>
</dbReference>
<dbReference type="Proteomes" id="UP000004810">
    <property type="component" value="Unassembled WGS sequence"/>
</dbReference>
<dbReference type="AlphaFoldDB" id="J9EGN2"/>
<name>J9EGN2_WUCBA</name>
<evidence type="ECO:0000256" key="2">
    <source>
        <dbReference type="ARBA" id="ARBA00018987"/>
    </source>
</evidence>
<evidence type="ECO:0000256" key="1">
    <source>
        <dbReference type="ARBA" id="ARBA00006395"/>
    </source>
</evidence>
<proteinExistence type="inferred from homology"/>
<evidence type="ECO:0000313" key="5">
    <source>
        <dbReference type="Proteomes" id="UP000004810"/>
    </source>
</evidence>
<sequence length="118" mass="13025">MLSMEVTDGQLSMKAVEYSTLSALSLLTCPGCKILLTNNVCIRRGILLLTELNCIVLGGDDELLMKSGRPVEIMMKHLNINVPLQRQSFITLTSAQKEINQLVRLSISFSLKSKSVTI</sequence>
<dbReference type="PANTHER" id="PTHR14790:SF15">
    <property type="entry name" value="RECQ-MEDIATED GENOME INSTABILITY PROTEIN 1"/>
    <property type="match status" value="1"/>
</dbReference>
<dbReference type="Pfam" id="PF08585">
    <property type="entry name" value="RMI1_N_C"/>
    <property type="match status" value="1"/>
</dbReference>
<dbReference type="Gene3D" id="2.40.50.770">
    <property type="entry name" value="RecQ-mediated genome instability protein Rmi1, C-terminal domain"/>
    <property type="match status" value="1"/>
</dbReference>
<dbReference type="PANTHER" id="PTHR14790">
    <property type="entry name" value="RECQ-MEDIATED GENOME INSTABILITY PROTEIN 1 RMI1"/>
    <property type="match status" value="1"/>
</dbReference>
<comment type="caution">
    <text evidence="4">The sequence shown here is derived from an EMBL/GenBank/DDBJ whole genome shotgun (WGS) entry which is preliminary data.</text>
</comment>
<protein>
    <recommendedName>
        <fullName evidence="2">RecQ-mediated genome instability protein 1</fullName>
    </recommendedName>
</protein>
<reference evidence="5" key="1">
    <citation type="submission" date="2012-08" db="EMBL/GenBank/DDBJ databases">
        <title>The Genome Sequence of Wuchereria bancrofti.</title>
        <authorList>
            <person name="Nutman T.B."/>
            <person name="Fink D.L."/>
            <person name="Russ C."/>
            <person name="Young S."/>
            <person name="Zeng Q."/>
            <person name="Koehrsen M."/>
            <person name="Alvarado L."/>
            <person name="Berlin A."/>
            <person name="Chapman S.B."/>
            <person name="Chen Z."/>
            <person name="Freedman E."/>
            <person name="Gellesch M."/>
            <person name="Goldberg J."/>
            <person name="Griggs A."/>
            <person name="Gujja S."/>
            <person name="Heilman E.R."/>
            <person name="Heiman D."/>
            <person name="Hepburn T."/>
            <person name="Howarth C."/>
            <person name="Jen D."/>
            <person name="Larson L."/>
            <person name="Lewis B."/>
            <person name="Mehta T."/>
            <person name="Park D."/>
            <person name="Pearson M."/>
            <person name="Roberts A."/>
            <person name="Saif S."/>
            <person name="Shea T."/>
            <person name="Shenoy N."/>
            <person name="Sisk P."/>
            <person name="Stolte C."/>
            <person name="Sykes S."/>
            <person name="Walk T."/>
            <person name="White J."/>
            <person name="Yandava C."/>
            <person name="Haas B."/>
            <person name="Henn M.R."/>
            <person name="Nusbaum C."/>
            <person name="Birren B."/>
        </authorList>
    </citation>
    <scope>NUCLEOTIDE SEQUENCE [LARGE SCALE GENOMIC DNA]</scope>
    <source>
        <strain evidence="5">NA</strain>
    </source>
</reference>
<accession>J9EGN2</accession>
<feature type="domain" description="RecQ mediated genome instability protein 1 OB-fold" evidence="3">
    <location>
        <begin position="1"/>
        <end position="68"/>
    </location>
</feature>
<organism evidence="4 5">
    <name type="scientific">Wuchereria bancrofti</name>
    <dbReference type="NCBI Taxonomy" id="6293"/>
    <lineage>
        <taxon>Eukaryota</taxon>
        <taxon>Metazoa</taxon>
        <taxon>Ecdysozoa</taxon>
        <taxon>Nematoda</taxon>
        <taxon>Chromadorea</taxon>
        <taxon>Rhabditida</taxon>
        <taxon>Spirurina</taxon>
        <taxon>Spiruromorpha</taxon>
        <taxon>Filarioidea</taxon>
        <taxon>Onchocercidae</taxon>
        <taxon>Wuchereria</taxon>
    </lineage>
</organism>
<comment type="similarity">
    <text evidence="1">Belongs to the RMI1 family.</text>
</comment>
<dbReference type="InterPro" id="IPR042470">
    <property type="entry name" value="RMI1_N_C_sf"/>
</dbReference>
<dbReference type="GO" id="GO:0016604">
    <property type="term" value="C:nuclear body"/>
    <property type="evidence" value="ECO:0007669"/>
    <property type="project" value="TreeGrafter"/>
</dbReference>
<dbReference type="GO" id="GO:0000712">
    <property type="term" value="P:resolution of meiotic recombination intermediates"/>
    <property type="evidence" value="ECO:0007669"/>
    <property type="project" value="TreeGrafter"/>
</dbReference>
<evidence type="ECO:0000313" key="4">
    <source>
        <dbReference type="EMBL" id="EJW74534.1"/>
    </source>
</evidence>
<dbReference type="EMBL" id="ADBV01012050">
    <property type="protein sequence ID" value="EJW74534.1"/>
    <property type="molecule type" value="Genomic_DNA"/>
</dbReference>
<evidence type="ECO:0000259" key="3">
    <source>
        <dbReference type="Pfam" id="PF08585"/>
    </source>
</evidence>